<reference evidence="2" key="2">
    <citation type="journal article" date="2017" name="Nat. Plants">
        <title>The Aegilops tauschii genome reveals multiple impacts of transposons.</title>
        <authorList>
            <person name="Zhao G."/>
            <person name="Zou C."/>
            <person name="Li K."/>
            <person name="Wang K."/>
            <person name="Li T."/>
            <person name="Gao L."/>
            <person name="Zhang X."/>
            <person name="Wang H."/>
            <person name="Yang Z."/>
            <person name="Liu X."/>
            <person name="Jiang W."/>
            <person name="Mao L."/>
            <person name="Kong X."/>
            <person name="Jiao Y."/>
            <person name="Jia J."/>
        </authorList>
    </citation>
    <scope>NUCLEOTIDE SEQUENCE [LARGE SCALE GENOMIC DNA]</scope>
    <source>
        <strain evidence="2">cv. AL8/78</strain>
    </source>
</reference>
<reference evidence="1" key="5">
    <citation type="journal article" date="2021" name="G3 (Bethesda)">
        <title>Aegilops tauschii genome assembly Aet v5.0 features greater sequence contiguity and improved annotation.</title>
        <authorList>
            <person name="Wang L."/>
            <person name="Zhu T."/>
            <person name="Rodriguez J.C."/>
            <person name="Deal K.R."/>
            <person name="Dubcovsky J."/>
            <person name="McGuire P.E."/>
            <person name="Lux T."/>
            <person name="Spannagl M."/>
            <person name="Mayer K.F.X."/>
            <person name="Baldrich P."/>
            <person name="Meyers B.C."/>
            <person name="Huo N."/>
            <person name="Gu Y.Q."/>
            <person name="Zhou H."/>
            <person name="Devos K.M."/>
            <person name="Bennetzen J.L."/>
            <person name="Unver T."/>
            <person name="Budak H."/>
            <person name="Gulick P.J."/>
            <person name="Galiba G."/>
            <person name="Kalapos B."/>
            <person name="Nelson D.R."/>
            <person name="Li P."/>
            <person name="You F.M."/>
            <person name="Luo M.C."/>
            <person name="Dvorak J."/>
        </authorList>
    </citation>
    <scope>NUCLEOTIDE SEQUENCE [LARGE SCALE GENOMIC DNA]</scope>
    <source>
        <strain evidence="1">cv. AL8/78</strain>
    </source>
</reference>
<protein>
    <submittedName>
        <fullName evidence="1">Uncharacterized protein</fullName>
    </submittedName>
</protein>
<dbReference type="EnsemblPlants" id="AET3Gv20582900.3">
    <property type="protein sequence ID" value="AET3Gv20582900.3"/>
    <property type="gene ID" value="AET3Gv20582900"/>
</dbReference>
<evidence type="ECO:0000313" key="2">
    <source>
        <dbReference type="Proteomes" id="UP000015105"/>
    </source>
</evidence>
<reference evidence="2" key="1">
    <citation type="journal article" date="2014" name="Science">
        <title>Ancient hybridizations among the ancestral genomes of bread wheat.</title>
        <authorList>
            <consortium name="International Wheat Genome Sequencing Consortium,"/>
            <person name="Marcussen T."/>
            <person name="Sandve S.R."/>
            <person name="Heier L."/>
            <person name="Spannagl M."/>
            <person name="Pfeifer M."/>
            <person name="Jakobsen K.S."/>
            <person name="Wulff B.B."/>
            <person name="Steuernagel B."/>
            <person name="Mayer K.F."/>
            <person name="Olsen O.A."/>
        </authorList>
    </citation>
    <scope>NUCLEOTIDE SEQUENCE [LARGE SCALE GENOMIC DNA]</scope>
    <source>
        <strain evidence="2">cv. AL8/78</strain>
    </source>
</reference>
<dbReference type="Gramene" id="AET3Gv20582900.3">
    <property type="protein sequence ID" value="AET3Gv20582900.3"/>
    <property type="gene ID" value="AET3Gv20582900"/>
</dbReference>
<reference evidence="1" key="3">
    <citation type="journal article" date="2017" name="Nature">
        <title>Genome sequence of the progenitor of the wheat D genome Aegilops tauschii.</title>
        <authorList>
            <person name="Luo M.C."/>
            <person name="Gu Y.Q."/>
            <person name="Puiu D."/>
            <person name="Wang H."/>
            <person name="Twardziok S.O."/>
            <person name="Deal K.R."/>
            <person name="Huo N."/>
            <person name="Zhu T."/>
            <person name="Wang L."/>
            <person name="Wang Y."/>
            <person name="McGuire P.E."/>
            <person name="Liu S."/>
            <person name="Long H."/>
            <person name="Ramasamy R.K."/>
            <person name="Rodriguez J.C."/>
            <person name="Van S.L."/>
            <person name="Yuan L."/>
            <person name="Wang Z."/>
            <person name="Xia Z."/>
            <person name="Xiao L."/>
            <person name="Anderson O.D."/>
            <person name="Ouyang S."/>
            <person name="Liang Y."/>
            <person name="Zimin A.V."/>
            <person name="Pertea G."/>
            <person name="Qi P."/>
            <person name="Bennetzen J.L."/>
            <person name="Dai X."/>
            <person name="Dawson M.W."/>
            <person name="Muller H.G."/>
            <person name="Kugler K."/>
            <person name="Rivarola-Duarte L."/>
            <person name="Spannagl M."/>
            <person name="Mayer K.F.X."/>
            <person name="Lu F.H."/>
            <person name="Bevan M.W."/>
            <person name="Leroy P."/>
            <person name="Li P."/>
            <person name="You F.M."/>
            <person name="Sun Q."/>
            <person name="Liu Z."/>
            <person name="Lyons E."/>
            <person name="Wicker T."/>
            <person name="Salzberg S.L."/>
            <person name="Devos K.M."/>
            <person name="Dvorak J."/>
        </authorList>
    </citation>
    <scope>NUCLEOTIDE SEQUENCE [LARGE SCALE GENOMIC DNA]</scope>
    <source>
        <strain evidence="1">cv. AL8/78</strain>
    </source>
</reference>
<name>A0A453F5V6_AEGTS</name>
<sequence length="93" mass="10448">MLVIDLSPCHYCAVYAAMEVLCWLLGMERLCLRIQLMQGLKLFSARNCQRSGSFLLRHNANLYCDGTAVSKMAAGLTPSRCKELRPVLRTLIV</sequence>
<evidence type="ECO:0000313" key="1">
    <source>
        <dbReference type="EnsemblPlants" id="AET3Gv20582900.3"/>
    </source>
</evidence>
<reference evidence="1" key="4">
    <citation type="submission" date="2019-03" db="UniProtKB">
        <authorList>
            <consortium name="EnsemblPlants"/>
        </authorList>
    </citation>
    <scope>IDENTIFICATION</scope>
</reference>
<keyword evidence="2" id="KW-1185">Reference proteome</keyword>
<organism evidence="1 2">
    <name type="scientific">Aegilops tauschii subsp. strangulata</name>
    <name type="common">Goatgrass</name>
    <dbReference type="NCBI Taxonomy" id="200361"/>
    <lineage>
        <taxon>Eukaryota</taxon>
        <taxon>Viridiplantae</taxon>
        <taxon>Streptophyta</taxon>
        <taxon>Embryophyta</taxon>
        <taxon>Tracheophyta</taxon>
        <taxon>Spermatophyta</taxon>
        <taxon>Magnoliopsida</taxon>
        <taxon>Liliopsida</taxon>
        <taxon>Poales</taxon>
        <taxon>Poaceae</taxon>
        <taxon>BOP clade</taxon>
        <taxon>Pooideae</taxon>
        <taxon>Triticodae</taxon>
        <taxon>Triticeae</taxon>
        <taxon>Triticinae</taxon>
        <taxon>Aegilops</taxon>
    </lineage>
</organism>
<proteinExistence type="predicted"/>
<accession>A0A453F5V6</accession>
<dbReference type="Proteomes" id="UP000015105">
    <property type="component" value="Chromosome 3D"/>
</dbReference>
<dbReference type="AlphaFoldDB" id="A0A453F5V6"/>